<reference evidence="3" key="1">
    <citation type="journal article" date="2015" name="Nature">
        <title>Complex archaea that bridge the gap between prokaryotes and eukaryotes.</title>
        <authorList>
            <person name="Spang A."/>
            <person name="Saw J.H."/>
            <person name="Jorgensen S.L."/>
            <person name="Zaremba-Niedzwiedzka K."/>
            <person name="Martijn J."/>
            <person name="Lind A.E."/>
            <person name="van Eijk R."/>
            <person name="Schleper C."/>
            <person name="Guy L."/>
            <person name="Ettema T.J."/>
        </authorList>
    </citation>
    <scope>NUCLEOTIDE SEQUENCE</scope>
</reference>
<evidence type="ECO:0000259" key="2">
    <source>
        <dbReference type="Pfam" id="PF04015"/>
    </source>
</evidence>
<feature type="non-terminal residue" evidence="3">
    <location>
        <position position="1"/>
    </location>
</feature>
<feature type="non-terminal residue" evidence="3">
    <location>
        <position position="425"/>
    </location>
</feature>
<feature type="compositionally biased region" description="Basic and acidic residues" evidence="1">
    <location>
        <begin position="385"/>
        <end position="404"/>
    </location>
</feature>
<comment type="caution">
    <text evidence="3">The sequence shown here is derived from an EMBL/GenBank/DDBJ whole genome shotgun (WGS) entry which is preliminary data.</text>
</comment>
<proteinExistence type="predicted"/>
<evidence type="ECO:0000313" key="3">
    <source>
        <dbReference type="EMBL" id="KKK88764.1"/>
    </source>
</evidence>
<dbReference type="AlphaFoldDB" id="A0A0F9BDQ6"/>
<organism evidence="3">
    <name type="scientific">marine sediment metagenome</name>
    <dbReference type="NCBI Taxonomy" id="412755"/>
    <lineage>
        <taxon>unclassified sequences</taxon>
        <taxon>metagenomes</taxon>
        <taxon>ecological metagenomes</taxon>
    </lineage>
</organism>
<dbReference type="InterPro" id="IPR007160">
    <property type="entry name" value="DUF362"/>
</dbReference>
<feature type="domain" description="DUF362" evidence="2">
    <location>
        <begin position="137"/>
        <end position="349"/>
    </location>
</feature>
<gene>
    <name evidence="3" type="ORF">LCGC14_2739870</name>
</gene>
<name>A0A0F9BDQ6_9ZZZZ</name>
<feature type="region of interest" description="Disordered" evidence="1">
    <location>
        <begin position="375"/>
        <end position="425"/>
    </location>
</feature>
<protein>
    <recommendedName>
        <fullName evidence="2">DUF362 domain-containing protein</fullName>
    </recommendedName>
</protein>
<feature type="compositionally biased region" description="Polar residues" evidence="1">
    <location>
        <begin position="405"/>
        <end position="414"/>
    </location>
</feature>
<dbReference type="Pfam" id="PF04015">
    <property type="entry name" value="DUF362"/>
    <property type="match status" value="1"/>
</dbReference>
<evidence type="ECO:0000256" key="1">
    <source>
        <dbReference type="SAM" id="MobiDB-lite"/>
    </source>
</evidence>
<dbReference type="EMBL" id="LAZR01049812">
    <property type="protein sequence ID" value="KKK88764.1"/>
    <property type="molecule type" value="Genomic_DNA"/>
</dbReference>
<sequence>ALWLALSIAQKEPALADDPLPNAPLGVARGLQPGRVVWVHDPEATDWEGPGDGHWWQSDHTSQAVVDRMMDRAVRSLAGEADTKDAWDELFGHFNRTHGKSDIGYRPGEKIAIKVNFVGFIWFGRSIDAETYDLKDQRNYMNTSPQMILALLRQLVETVGVKESDIAVGDTLAYFANEYYEILHEAFPDVTYLDREGKFDRTAVKPSSVPVYWSCHPEGCLPDHVPDCFAEAEYLINLANLKSHTGAGVTLCAKNHYGSLIRTPAQKGYYNMHKCGFSSGTGEYRALVDLMGHAQLGGKTLLYLIDGLYAGRHPIDNAPRKWDSSPFDGDWTSSLFASQDPVAIDSVAFDFLWAQWDDHPHKIGTDDYLHEAARADNPPSQTFYDPDHSGDVRRLASLGTHEHWNNPTDKQYSRNLGAGNQGTGN</sequence>
<accession>A0A0F9BDQ6</accession>